<dbReference type="Proteomes" id="UP000602076">
    <property type="component" value="Unassembled WGS sequence"/>
</dbReference>
<sequence length="79" mass="9225">MKKYYMAVTYDVCEQQGTSVDMNEYEISCLEQLYEQVKKIALADVAPIVKVFESDYSTYENAKLYTKFKFPEYECACGK</sequence>
<comment type="caution">
    <text evidence="1">The sequence shown here is derived from an EMBL/GenBank/DDBJ whole genome shotgun (WGS) entry which is preliminary data.</text>
</comment>
<organism evidence="1 2">
    <name type="scientific">Peribacillus faecalis</name>
    <dbReference type="NCBI Taxonomy" id="2772559"/>
    <lineage>
        <taxon>Bacteria</taxon>
        <taxon>Bacillati</taxon>
        <taxon>Bacillota</taxon>
        <taxon>Bacilli</taxon>
        <taxon>Bacillales</taxon>
        <taxon>Bacillaceae</taxon>
        <taxon>Peribacillus</taxon>
    </lineage>
</organism>
<protein>
    <submittedName>
        <fullName evidence="1">Uncharacterized protein</fullName>
    </submittedName>
</protein>
<dbReference type="AlphaFoldDB" id="A0A927CVZ9"/>
<proteinExistence type="predicted"/>
<dbReference type="RefSeq" id="WP_190996510.1">
    <property type="nucleotide sequence ID" value="NZ_JACXSI010000001.1"/>
</dbReference>
<keyword evidence="2" id="KW-1185">Reference proteome</keyword>
<evidence type="ECO:0000313" key="1">
    <source>
        <dbReference type="EMBL" id="MBD3106975.1"/>
    </source>
</evidence>
<accession>A0A927CVZ9</accession>
<dbReference type="EMBL" id="JACXSI010000001">
    <property type="protein sequence ID" value="MBD3106975.1"/>
    <property type="molecule type" value="Genomic_DNA"/>
</dbReference>
<name>A0A927CVZ9_9BACI</name>
<reference evidence="1" key="1">
    <citation type="submission" date="2020-09" db="EMBL/GenBank/DDBJ databases">
        <title>Bacillus faecalis sp. nov., a moderately halophilic bacterium isolated from cow faeces.</title>
        <authorList>
            <person name="Jiang L."/>
            <person name="Lee J."/>
        </authorList>
    </citation>
    <scope>NUCLEOTIDE SEQUENCE</scope>
    <source>
        <strain evidence="1">AGMB 02131</strain>
    </source>
</reference>
<evidence type="ECO:0000313" key="2">
    <source>
        <dbReference type="Proteomes" id="UP000602076"/>
    </source>
</evidence>
<gene>
    <name evidence="1" type="ORF">IEO70_01100</name>
</gene>